<evidence type="ECO:0000313" key="1">
    <source>
        <dbReference type="EMBL" id="MCG9966382.1"/>
    </source>
</evidence>
<protein>
    <submittedName>
        <fullName evidence="1">Uncharacterized protein</fullName>
    </submittedName>
</protein>
<keyword evidence="2" id="KW-1185">Reference proteome</keyword>
<organism evidence="1 2">
    <name type="scientific">Shewanella cutis</name>
    <dbReference type="NCBI Taxonomy" id="2766780"/>
    <lineage>
        <taxon>Bacteria</taxon>
        <taxon>Pseudomonadati</taxon>
        <taxon>Pseudomonadota</taxon>
        <taxon>Gammaproteobacteria</taxon>
        <taxon>Alteromonadales</taxon>
        <taxon>Shewanellaceae</taxon>
        <taxon>Shewanella</taxon>
    </lineage>
</organism>
<name>A0ABS9R1A9_9GAMM</name>
<dbReference type="EMBL" id="JACSDI010000033">
    <property type="protein sequence ID" value="MCG9966382.1"/>
    <property type="molecule type" value="Genomic_DNA"/>
</dbReference>
<comment type="caution">
    <text evidence="1">The sequence shown here is derived from an EMBL/GenBank/DDBJ whole genome shotgun (WGS) entry which is preliminary data.</text>
</comment>
<sequence>MEVNFFKDLELEITRILSGFGYSVPSFEELRAQDERADDANKSYERYNITNLMHHFLTVVKRRVPIKKWNVHVSLKLKNRVEIQNIASKLSAGEDVNRFLSKQVKRKKQKTCPDGTLYEWGIYHIHFELGGNGDDMLFVYLDENNAYLIDILPHEKENITWTKSDLVQILHDNWPQAISKHIFHNPLKDSATPQSQRIISDEERKHLRKKNGGANTIVNDGVVYKKMGGGVTPSGIPFIALRDTDAIISDIQKLQDDARANKQAIYDFVDIQNPKLRLKLVLDDDLKIEIIEEITNTKMT</sequence>
<accession>A0ABS9R1A9</accession>
<reference evidence="1 2" key="1">
    <citation type="submission" date="2020-08" db="EMBL/GenBank/DDBJ databases">
        <title>Whole genome sequence of Shewanella sp strain PS-2.</title>
        <authorList>
            <person name="Das S.K."/>
        </authorList>
    </citation>
    <scope>NUCLEOTIDE SEQUENCE [LARGE SCALE GENOMIC DNA]</scope>
    <source>
        <strain evidence="1 2">PS-2</strain>
    </source>
</reference>
<gene>
    <name evidence="1" type="ORF">H9J30_21160</name>
</gene>
<proteinExistence type="predicted"/>
<dbReference type="Proteomes" id="UP000829384">
    <property type="component" value="Unassembled WGS sequence"/>
</dbReference>
<evidence type="ECO:0000313" key="2">
    <source>
        <dbReference type="Proteomes" id="UP000829384"/>
    </source>
</evidence>
<dbReference type="RefSeq" id="WP_240132797.1">
    <property type="nucleotide sequence ID" value="NZ_JACSDI010000033.1"/>
</dbReference>